<gene>
    <name evidence="1" type="ORF">METZ01_LOCUS421717</name>
</gene>
<dbReference type="AlphaFoldDB" id="A0A382XD04"/>
<organism evidence="1">
    <name type="scientific">marine metagenome</name>
    <dbReference type="NCBI Taxonomy" id="408172"/>
    <lineage>
        <taxon>unclassified sequences</taxon>
        <taxon>metagenomes</taxon>
        <taxon>ecological metagenomes</taxon>
    </lineage>
</organism>
<accession>A0A382XD04</accession>
<reference evidence="1" key="1">
    <citation type="submission" date="2018-05" db="EMBL/GenBank/DDBJ databases">
        <authorList>
            <person name="Lanie J.A."/>
            <person name="Ng W.-L."/>
            <person name="Kazmierczak K.M."/>
            <person name="Andrzejewski T.M."/>
            <person name="Davidsen T.M."/>
            <person name="Wayne K.J."/>
            <person name="Tettelin H."/>
            <person name="Glass J.I."/>
            <person name="Rusch D."/>
            <person name="Podicherti R."/>
            <person name="Tsui H.-C.T."/>
            <person name="Winkler M.E."/>
        </authorList>
    </citation>
    <scope>NUCLEOTIDE SEQUENCE</scope>
</reference>
<proteinExistence type="predicted"/>
<evidence type="ECO:0000313" key="1">
    <source>
        <dbReference type="EMBL" id="SVD68863.1"/>
    </source>
</evidence>
<protein>
    <submittedName>
        <fullName evidence="1">Uncharacterized protein</fullName>
    </submittedName>
</protein>
<sequence length="71" mass="7723">MQRRSADSVGLRDGVLAIRNLKSVSQLVAGFAGLRIDFAGCELFVMRTSRGVFGAPPLRSPGDCVLFRQRV</sequence>
<dbReference type="EMBL" id="UINC01166743">
    <property type="protein sequence ID" value="SVD68863.1"/>
    <property type="molecule type" value="Genomic_DNA"/>
</dbReference>
<name>A0A382XD04_9ZZZZ</name>